<evidence type="ECO:0000259" key="2">
    <source>
        <dbReference type="PROSITE" id="PS50275"/>
    </source>
</evidence>
<dbReference type="PANTHER" id="PTHR45662:SF2">
    <property type="entry name" value="PHOSPHATIDYLINOSITOL-3-PHOSPHATASE SAC1"/>
    <property type="match status" value="1"/>
</dbReference>
<feature type="domain" description="SAC" evidence="2">
    <location>
        <begin position="123"/>
        <end position="482"/>
    </location>
</feature>
<dbReference type="AlphaFoldDB" id="A0A8S1PAZ2"/>
<keyword evidence="1" id="KW-0472">Membrane</keyword>
<proteinExistence type="predicted"/>
<keyword evidence="1" id="KW-1133">Transmembrane helix</keyword>
<keyword evidence="4" id="KW-1185">Reference proteome</keyword>
<dbReference type="GO" id="GO:0005783">
    <property type="term" value="C:endoplasmic reticulum"/>
    <property type="evidence" value="ECO:0007669"/>
    <property type="project" value="TreeGrafter"/>
</dbReference>
<reference evidence="3" key="1">
    <citation type="submission" date="2021-01" db="EMBL/GenBank/DDBJ databases">
        <authorList>
            <consortium name="Genoscope - CEA"/>
            <person name="William W."/>
        </authorList>
    </citation>
    <scope>NUCLEOTIDE SEQUENCE</scope>
</reference>
<accession>A0A8S1PAZ2</accession>
<evidence type="ECO:0000256" key="1">
    <source>
        <dbReference type="SAM" id="Phobius"/>
    </source>
</evidence>
<gene>
    <name evidence="3" type="ORF">PSON_ATCC_30995.1.T0730198</name>
</gene>
<comment type="caution">
    <text evidence="3">The sequence shown here is derived from an EMBL/GenBank/DDBJ whole genome shotgun (WGS) entry which is preliminary data.</text>
</comment>
<dbReference type="GO" id="GO:0043812">
    <property type="term" value="F:phosphatidylinositol-4-phosphate phosphatase activity"/>
    <property type="evidence" value="ECO:0007669"/>
    <property type="project" value="TreeGrafter"/>
</dbReference>
<dbReference type="GO" id="GO:0046856">
    <property type="term" value="P:phosphatidylinositol dephosphorylation"/>
    <property type="evidence" value="ECO:0007669"/>
    <property type="project" value="TreeGrafter"/>
</dbReference>
<organism evidence="3 4">
    <name type="scientific">Paramecium sonneborni</name>
    <dbReference type="NCBI Taxonomy" id="65129"/>
    <lineage>
        <taxon>Eukaryota</taxon>
        <taxon>Sar</taxon>
        <taxon>Alveolata</taxon>
        <taxon>Ciliophora</taxon>
        <taxon>Intramacronucleata</taxon>
        <taxon>Oligohymenophorea</taxon>
        <taxon>Peniculida</taxon>
        <taxon>Parameciidae</taxon>
        <taxon>Paramecium</taxon>
    </lineage>
</organism>
<sequence>MVDAKQLIPMKRFLETQQDKIKLFSIDQPEQIHIYHNMGRVTKIETKSIQEQKQNISIGFFAIYGMMQLKNWSYLLLVTEANMVGQIWQRTILQVEKISFLPLVQNGRMDDIHQDDQYYCKMLKEVFSTKTLYFSYEYDLSNPFDKVIRNQSQFNSSQQNIIDGLRYYKIPNHRFVYNWEHIKFLNQFQSTNLQALQYWQTIFISGCVFIRYCKLNQQSDCFLILISRRETLRSGRRFVQRGCDQEGNCTNFAETEQILFLNRQESREIYSFIQTRGSMPFNWQQQPTLKWAPKATIIGDRSYNQELCKKHFETCAQSYQQLQIILNLIDKKGTQKMLGEYFTNMIGGVKTVKIKYVWFDFHHECRNMKYENLSKLLNEVKDDLKKSGYFHADIDKNNNNILSKINNQQTGVVRTNCMDCLDRTNVVQSVVSRNFLLQILNQTNIIHTLTGEALQVLPNDLEQIFRDQWTKNADIMSILYSGTGALKTDFTRTGKRTFWGSLQDGKNSIHRYYINNFVDAHNQNCIDLALGKLEIDKINYKKPQFNGVLQLFIFIIFLMYLMTSLLPGLILDDQSIYHSSCFIKLFIFGISLFITSKILLKTHNLFITKPIRDQS</sequence>
<dbReference type="EMBL" id="CAJJDN010000073">
    <property type="protein sequence ID" value="CAD8100342.1"/>
    <property type="molecule type" value="Genomic_DNA"/>
</dbReference>
<dbReference type="InterPro" id="IPR002013">
    <property type="entry name" value="SAC_dom"/>
</dbReference>
<dbReference type="OrthoDB" id="405996at2759"/>
<evidence type="ECO:0000313" key="3">
    <source>
        <dbReference type="EMBL" id="CAD8100342.1"/>
    </source>
</evidence>
<protein>
    <recommendedName>
        <fullName evidence="2">SAC domain-containing protein</fullName>
    </recommendedName>
</protein>
<dbReference type="PROSITE" id="PS50275">
    <property type="entry name" value="SAC"/>
    <property type="match status" value="1"/>
</dbReference>
<keyword evidence="1" id="KW-0812">Transmembrane</keyword>
<evidence type="ECO:0000313" key="4">
    <source>
        <dbReference type="Proteomes" id="UP000692954"/>
    </source>
</evidence>
<feature type="transmembrane region" description="Helical" evidence="1">
    <location>
        <begin position="576"/>
        <end position="600"/>
    </location>
</feature>
<dbReference type="PANTHER" id="PTHR45662">
    <property type="entry name" value="PHOSPHATIDYLINOSITIDE PHOSPHATASE SAC1"/>
    <property type="match status" value="1"/>
</dbReference>
<dbReference type="Proteomes" id="UP000692954">
    <property type="component" value="Unassembled WGS sequence"/>
</dbReference>
<feature type="transmembrane region" description="Helical" evidence="1">
    <location>
        <begin position="547"/>
        <end position="570"/>
    </location>
</feature>
<dbReference type="Pfam" id="PF02383">
    <property type="entry name" value="Syja_N"/>
    <property type="match status" value="1"/>
</dbReference>
<name>A0A8S1PAZ2_9CILI</name>